<dbReference type="Gene3D" id="3.40.1090.10">
    <property type="entry name" value="Cytosolic phospholipase A2 catalytic domain"/>
    <property type="match status" value="2"/>
</dbReference>
<dbReference type="GO" id="GO:0019867">
    <property type="term" value="C:outer membrane"/>
    <property type="evidence" value="ECO:0007669"/>
    <property type="project" value="InterPro"/>
</dbReference>
<dbReference type="AlphaFoldDB" id="A0A6H1UJE2"/>
<proteinExistence type="predicted"/>
<dbReference type="InterPro" id="IPR002641">
    <property type="entry name" value="PNPLA_dom"/>
</dbReference>
<evidence type="ECO:0000256" key="7">
    <source>
        <dbReference type="SAM" id="SignalP"/>
    </source>
</evidence>
<feature type="short sequence motif" description="GXGXXG" evidence="6">
    <location>
        <begin position="44"/>
        <end position="49"/>
    </location>
</feature>
<dbReference type="GO" id="GO:0016787">
    <property type="term" value="F:hydrolase activity"/>
    <property type="evidence" value="ECO:0007669"/>
    <property type="project" value="UniProtKB-UniRule"/>
</dbReference>
<dbReference type="InterPro" id="IPR000184">
    <property type="entry name" value="Bac_surfAg_D15"/>
</dbReference>
<feature type="chain" id="PRO_5026315795" evidence="7">
    <location>
        <begin position="22"/>
        <end position="761"/>
    </location>
</feature>
<comment type="subcellular location">
    <subcellularLocation>
        <location evidence="1">Membrane</location>
    </subcellularLocation>
</comment>
<dbReference type="Pfam" id="PF01734">
    <property type="entry name" value="Patatin"/>
    <property type="match status" value="1"/>
</dbReference>
<feature type="short sequence motif" description="GXSXG" evidence="6">
    <location>
        <begin position="71"/>
        <end position="75"/>
    </location>
</feature>
<dbReference type="PROSITE" id="PS51635">
    <property type="entry name" value="PNPLA"/>
    <property type="match status" value="1"/>
</dbReference>
<evidence type="ECO:0000313" key="9">
    <source>
        <dbReference type="EMBL" id="QIZ78730.1"/>
    </source>
</evidence>
<feature type="signal peptide" evidence="7">
    <location>
        <begin position="1"/>
        <end position="21"/>
    </location>
</feature>
<keyword evidence="7" id="KW-0732">Signal</keyword>
<sequence>MLGINMTKVMQWLWLPLCVFAATVNAAEQPPQPERLKVGVALSGGGAKGAAHVGILRVLEQNNIPVDYIAGTSMGAYVAGLYALGYSPDEIETTLSTLDFTAGYSDKIPRKALNFRDRSHVDEYPIEMKVGFEDTKLKFAKGALDGQSMSSLLRRSIGSVSHIDDFDQLPVPLRTVATDLSDRSEVVISGGDMVSAMQASMAVPGALAPVQRDGRLLVDGGLVNNMPVSVVRDMGADVVIAVDIGSPLKAEDDLNSVFDVLDQLSGYLTNMSRDQQIALMQPQDVLVIPDITGVNTGDFKLMPDMIPRGEEAMRSKVRDLQNYALSEADFKQHQQRIRAGHQRLLGEQTQLVKITVDNNSWVKDAVIHEALNLYVGPVPTNDEIDAAVARIYAINEFSRVDAELMEVAEGRELVITTRSKDWGPNVFDLGIRMEDNFDDASEWEVGIALTINNVGPFDGQWRNTLDLGTRRRLKTEYYQPLDDLRLFYGIGSFEFEQRDWNAFSSDGSVRLNEIEQRRFTSRIGLGWNFRRSAQLEIAYQYEDGVFEDQISSNISKQKTDYWTRGFDVSFGYDQLDQRHFPTEGRRWIMRAQQVVGGNSGAVIDFSDNELSDSSDYWVYSANWTAAEHIGKHNFFAHVDGEVATEDTSSLNRFTTLGGFFNLSGFYRDSLYGNHKVMAGIGYHYDLGISSATGDSPLSIGFSAEAGNVWLVKDDIDADDLIYGGSVFMGADTSIGNVSLGIGYNDRHESSLYIVIGQPFKD</sequence>
<dbReference type="RefSeq" id="WP_168662973.1">
    <property type="nucleotide sequence ID" value="NZ_CP051180.1"/>
</dbReference>
<name>A0A6H1UJE2_9GAMM</name>
<evidence type="ECO:0000313" key="10">
    <source>
        <dbReference type="Proteomes" id="UP000501602"/>
    </source>
</evidence>
<evidence type="ECO:0000256" key="5">
    <source>
        <dbReference type="ARBA" id="ARBA00023136"/>
    </source>
</evidence>
<gene>
    <name evidence="9" type="ORF">HER31_18585</name>
</gene>
<feature type="short sequence motif" description="DGA/G" evidence="6">
    <location>
        <begin position="219"/>
        <end position="221"/>
    </location>
</feature>
<evidence type="ECO:0000256" key="3">
    <source>
        <dbReference type="ARBA" id="ARBA00022963"/>
    </source>
</evidence>
<dbReference type="Proteomes" id="UP000501602">
    <property type="component" value="Chromosome"/>
</dbReference>
<evidence type="ECO:0000256" key="6">
    <source>
        <dbReference type="PROSITE-ProRule" id="PRU01161"/>
    </source>
</evidence>
<dbReference type="Pfam" id="PF01103">
    <property type="entry name" value="Omp85"/>
    <property type="match status" value="1"/>
</dbReference>
<accession>A0A6H1UJE2</accession>
<reference evidence="9 10" key="1">
    <citation type="submission" date="2020-04" db="EMBL/GenBank/DDBJ databases">
        <title>Ferrimonas sp. S7 isolated from sea water.</title>
        <authorList>
            <person name="Bae S.S."/>
            <person name="Baek K."/>
        </authorList>
    </citation>
    <scope>NUCLEOTIDE SEQUENCE [LARGE SCALE GENOMIC DNA]</scope>
    <source>
        <strain evidence="9 10">S7</strain>
    </source>
</reference>
<protein>
    <submittedName>
        <fullName evidence="9">BamA/TamA family outer membrane protein</fullName>
    </submittedName>
</protein>
<dbReference type="SUPFAM" id="SSF52151">
    <property type="entry name" value="FabD/lysophospholipase-like"/>
    <property type="match status" value="1"/>
</dbReference>
<feature type="domain" description="PNPLA" evidence="8">
    <location>
        <begin position="40"/>
        <end position="232"/>
    </location>
</feature>
<evidence type="ECO:0000256" key="4">
    <source>
        <dbReference type="ARBA" id="ARBA00023098"/>
    </source>
</evidence>
<organism evidence="9 10">
    <name type="scientific">Ferrimonas lipolytica</name>
    <dbReference type="NCBI Taxonomy" id="2724191"/>
    <lineage>
        <taxon>Bacteria</taxon>
        <taxon>Pseudomonadati</taxon>
        <taxon>Pseudomonadota</taxon>
        <taxon>Gammaproteobacteria</taxon>
        <taxon>Alteromonadales</taxon>
        <taxon>Ferrimonadaceae</taxon>
        <taxon>Ferrimonas</taxon>
    </lineage>
</organism>
<keyword evidence="3 6" id="KW-0442">Lipid degradation</keyword>
<evidence type="ECO:0000256" key="1">
    <source>
        <dbReference type="ARBA" id="ARBA00004370"/>
    </source>
</evidence>
<feature type="active site" description="Proton acceptor" evidence="6">
    <location>
        <position position="219"/>
    </location>
</feature>
<dbReference type="CDD" id="cd07205">
    <property type="entry name" value="Pat_PNPLA6_PNPLA7_NTE1_like"/>
    <property type="match status" value="1"/>
</dbReference>
<feature type="active site" description="Nucleophile" evidence="6">
    <location>
        <position position="73"/>
    </location>
</feature>
<dbReference type="EMBL" id="CP051180">
    <property type="protein sequence ID" value="QIZ78730.1"/>
    <property type="molecule type" value="Genomic_DNA"/>
</dbReference>
<dbReference type="PANTHER" id="PTHR14226">
    <property type="entry name" value="NEUROPATHY TARGET ESTERASE/SWISS CHEESE D.MELANOGASTER"/>
    <property type="match status" value="1"/>
</dbReference>
<evidence type="ECO:0000259" key="8">
    <source>
        <dbReference type="PROSITE" id="PS51635"/>
    </source>
</evidence>
<evidence type="ECO:0000256" key="2">
    <source>
        <dbReference type="ARBA" id="ARBA00022801"/>
    </source>
</evidence>
<keyword evidence="10" id="KW-1185">Reference proteome</keyword>
<dbReference type="GO" id="GO:0016042">
    <property type="term" value="P:lipid catabolic process"/>
    <property type="evidence" value="ECO:0007669"/>
    <property type="project" value="UniProtKB-UniRule"/>
</dbReference>
<keyword evidence="5" id="KW-0472">Membrane</keyword>
<dbReference type="KEGG" id="fes:HER31_18585"/>
<dbReference type="Gene3D" id="2.40.160.50">
    <property type="entry name" value="membrane protein fhac: a member of the omp85/tpsb transporter family"/>
    <property type="match status" value="1"/>
</dbReference>
<keyword evidence="4 6" id="KW-0443">Lipid metabolism</keyword>
<dbReference type="InterPro" id="IPR050301">
    <property type="entry name" value="NTE"/>
</dbReference>
<keyword evidence="2 6" id="KW-0378">Hydrolase</keyword>
<dbReference type="InterPro" id="IPR016035">
    <property type="entry name" value="Acyl_Trfase/lysoPLipase"/>
</dbReference>
<dbReference type="PANTHER" id="PTHR14226:SF29">
    <property type="entry name" value="NEUROPATHY TARGET ESTERASE SWS"/>
    <property type="match status" value="1"/>
</dbReference>